<feature type="transmembrane region" description="Helical" evidence="1">
    <location>
        <begin position="70"/>
        <end position="88"/>
    </location>
</feature>
<accession>A0A1L4BSA2</accession>
<proteinExistence type="predicted"/>
<keyword evidence="1" id="KW-0812">Transmembrane</keyword>
<dbReference type="SUPFAM" id="SSF103481">
    <property type="entry name" value="Multidrug resistance efflux transporter EmrE"/>
    <property type="match status" value="2"/>
</dbReference>
<dbReference type="InterPro" id="IPR052756">
    <property type="entry name" value="Alkyne_AA_exporter"/>
</dbReference>
<feature type="transmembrane region" description="Helical" evidence="1">
    <location>
        <begin position="213"/>
        <end position="233"/>
    </location>
</feature>
<evidence type="ECO:0000256" key="1">
    <source>
        <dbReference type="SAM" id="Phobius"/>
    </source>
</evidence>
<dbReference type="OrthoDB" id="9809509at2"/>
<dbReference type="AlphaFoldDB" id="A0A1L4BSA2"/>
<keyword evidence="4" id="KW-1185">Reference proteome</keyword>
<dbReference type="STRING" id="573570.F7310_04820"/>
<dbReference type="InterPro" id="IPR037185">
    <property type="entry name" value="EmrE-like"/>
</dbReference>
<dbReference type="Proteomes" id="UP000184222">
    <property type="component" value="Chromosome"/>
</dbReference>
<feature type="transmembrane region" description="Helical" evidence="1">
    <location>
        <begin position="183"/>
        <end position="201"/>
    </location>
</feature>
<reference evidence="3 4" key="1">
    <citation type="journal article" date="2016" name="Appl. Environ. Microbiol.">
        <title>Whole genome relationships among Francisella bacteria of diverse origin define new species and provide specific regions for detection.</title>
        <authorList>
            <person name="Challacombe J.F."/>
            <person name="Petersen J.M."/>
            <person name="Gallegos-Graves V."/>
            <person name="Hodge D."/>
            <person name="Pillai S."/>
            <person name="Kuske C.R."/>
        </authorList>
    </citation>
    <scope>NUCLEOTIDE SEQUENCE [LARGE SCALE GENOMIC DNA]</scope>
    <source>
        <strain evidence="4">TX07-7310</strain>
    </source>
</reference>
<feature type="transmembrane region" description="Helical" evidence="1">
    <location>
        <begin position="12"/>
        <end position="32"/>
    </location>
</feature>
<dbReference type="KEGG" id="frx:F7310_04820"/>
<dbReference type="Pfam" id="PF00892">
    <property type="entry name" value="EamA"/>
    <property type="match status" value="2"/>
</dbReference>
<feature type="transmembrane region" description="Helical" evidence="1">
    <location>
        <begin position="38"/>
        <end position="58"/>
    </location>
</feature>
<feature type="domain" description="EamA" evidence="2">
    <location>
        <begin position="155"/>
        <end position="288"/>
    </location>
</feature>
<evidence type="ECO:0000259" key="2">
    <source>
        <dbReference type="Pfam" id="PF00892"/>
    </source>
</evidence>
<dbReference type="GO" id="GO:0016020">
    <property type="term" value="C:membrane"/>
    <property type="evidence" value="ECO:0007669"/>
    <property type="project" value="InterPro"/>
</dbReference>
<keyword evidence="1" id="KW-1133">Transmembrane helix</keyword>
<evidence type="ECO:0000313" key="3">
    <source>
        <dbReference type="EMBL" id="API86723.1"/>
    </source>
</evidence>
<gene>
    <name evidence="3" type="ORF">F7310_04820</name>
</gene>
<protein>
    <recommendedName>
        <fullName evidence="2">EamA domain-containing protein</fullName>
    </recommendedName>
</protein>
<dbReference type="PANTHER" id="PTHR12715:SF4">
    <property type="entry name" value="EAMA DOMAIN-CONTAINING PROTEIN"/>
    <property type="match status" value="1"/>
</dbReference>
<organism evidence="3 4">
    <name type="scientific">Francisella uliginis</name>
    <dbReference type="NCBI Taxonomy" id="573570"/>
    <lineage>
        <taxon>Bacteria</taxon>
        <taxon>Pseudomonadati</taxon>
        <taxon>Pseudomonadota</taxon>
        <taxon>Gammaproteobacteria</taxon>
        <taxon>Thiotrichales</taxon>
        <taxon>Francisellaceae</taxon>
        <taxon>Francisella</taxon>
    </lineage>
</organism>
<feature type="domain" description="EamA" evidence="2">
    <location>
        <begin position="10"/>
        <end position="143"/>
    </location>
</feature>
<feature type="transmembrane region" description="Helical" evidence="1">
    <location>
        <begin position="127"/>
        <end position="145"/>
    </location>
</feature>
<evidence type="ECO:0000313" key="4">
    <source>
        <dbReference type="Proteomes" id="UP000184222"/>
    </source>
</evidence>
<feature type="transmembrane region" description="Helical" evidence="1">
    <location>
        <begin position="271"/>
        <end position="292"/>
    </location>
</feature>
<feature type="transmembrane region" description="Helical" evidence="1">
    <location>
        <begin position="245"/>
        <end position="265"/>
    </location>
</feature>
<dbReference type="PANTHER" id="PTHR12715">
    <property type="entry name" value="TRANSPORTER, DRUG/METABOLITE EXPORTER FAMILY"/>
    <property type="match status" value="1"/>
</dbReference>
<feature type="transmembrane region" description="Helical" evidence="1">
    <location>
        <begin position="100"/>
        <end position="120"/>
    </location>
</feature>
<dbReference type="InterPro" id="IPR000620">
    <property type="entry name" value="EamA_dom"/>
</dbReference>
<dbReference type="RefSeq" id="WP_072712201.1">
    <property type="nucleotide sequence ID" value="NZ_CP016796.1"/>
</dbReference>
<dbReference type="EMBL" id="CP016796">
    <property type="protein sequence ID" value="API86723.1"/>
    <property type="molecule type" value="Genomic_DNA"/>
</dbReference>
<name>A0A1L4BSA2_9GAMM</name>
<sequence length="297" mass="32861">MNKTFSSYKAFILLLITITMWSTAFIGIRYLMLKGFSAGGLSLSRYGVASIVMLIIFIKQKNKTIPSLLDLMRFAILGFFGFFSYNVFLNSGEARITAASANFIIAQAPIVVALLAYVFFREKITKLGILGFCIALVGAGIIFLSSDDTSFEFVGICFVYLACFSGAIYSIFQKSILTKFHPIEAVAYFIWFGTAMLLIYSKEAFVEISSADLTSILVIIYIGVFPGALGYLFWGYAFRNLKATVAIASLYFMPIISIFLSWLFLNEVEDIFGIIGGIISVIGAYIISKYGLSKKTD</sequence>
<keyword evidence="1" id="KW-0472">Membrane</keyword>
<feature type="transmembrane region" description="Helical" evidence="1">
    <location>
        <begin position="151"/>
        <end position="171"/>
    </location>
</feature>